<evidence type="ECO:0000313" key="2">
    <source>
        <dbReference type="Proteomes" id="UP001254075"/>
    </source>
</evidence>
<dbReference type="RefSeq" id="WP_313844685.1">
    <property type="nucleotide sequence ID" value="NZ_JAVLAM010000001.1"/>
</dbReference>
<proteinExistence type="predicted"/>
<evidence type="ECO:0008006" key="3">
    <source>
        <dbReference type="Google" id="ProtNLM"/>
    </source>
</evidence>
<dbReference type="AlphaFoldDB" id="A0AAW8W4C9"/>
<evidence type="ECO:0000313" key="1">
    <source>
        <dbReference type="EMBL" id="MDT7013597.1"/>
    </source>
</evidence>
<sequence length="296" mass="33154">MKKRILRGLLVGTVAVVVGSSAEPLLGMATQREAIVTAQASGVTSISQSQFTSDIEILREAVRTSSDYICDRMDIGTINNIRDAGIDAYADGDRDSLTFTGTFEDYSYSLGLEDTNIEFNQDRQGILVLYRYFQDRFSASDNATLKRDLIAVDRDEDWEDQAQGMALFADDLAGAFNNYAQDLVRFTEDIVPEPVAVTPIPAPKPDKPVKFKKLTVSRYRRNAKKLTVKHAQKGARVVIKNQKHKVVKRLTLTKKGKVTIRLSKAQVKKLNKVNKKFTLVVVAKHHRTYTVKVTIK</sequence>
<dbReference type="EMBL" id="JAVLAM010000001">
    <property type="protein sequence ID" value="MDT7013597.1"/>
    <property type="molecule type" value="Genomic_DNA"/>
</dbReference>
<accession>A0AAW8W4C9</accession>
<protein>
    <recommendedName>
        <fullName evidence="3">Surface layer protein A domain-containing protein</fullName>
    </recommendedName>
</protein>
<comment type="caution">
    <text evidence="1">The sequence shown here is derived from an EMBL/GenBank/DDBJ whole genome shotgun (WGS) entry which is preliminary data.</text>
</comment>
<organism evidence="1 2">
    <name type="scientific">Levilactobacillus namurensis</name>
    <dbReference type="NCBI Taxonomy" id="380393"/>
    <lineage>
        <taxon>Bacteria</taxon>
        <taxon>Bacillati</taxon>
        <taxon>Bacillota</taxon>
        <taxon>Bacilli</taxon>
        <taxon>Lactobacillales</taxon>
        <taxon>Lactobacillaceae</taxon>
        <taxon>Levilactobacillus</taxon>
    </lineage>
</organism>
<reference evidence="1" key="1">
    <citation type="submission" date="2023-08" db="EMBL/GenBank/DDBJ databases">
        <authorList>
            <person name="Page C.A."/>
            <person name="Perez-Diaz I.M."/>
        </authorList>
    </citation>
    <scope>NUCLEOTIDE SEQUENCE</scope>
    <source>
        <strain evidence="1">3.8.38</strain>
    </source>
</reference>
<dbReference type="Proteomes" id="UP001254075">
    <property type="component" value="Unassembled WGS sequence"/>
</dbReference>
<gene>
    <name evidence="1" type="ORF">RI532_04040</name>
</gene>
<name>A0AAW8W4C9_9LACO</name>